<accession>A0AA89BKX4</accession>
<dbReference type="InterPro" id="IPR050508">
    <property type="entry name" value="Methyltransf_Superfamily"/>
</dbReference>
<dbReference type="CDD" id="cd02440">
    <property type="entry name" value="AdoMet_MTases"/>
    <property type="match status" value="1"/>
</dbReference>
<reference evidence="2" key="1">
    <citation type="submission" date="2019-08" db="EMBL/GenBank/DDBJ databases">
        <title>The improved chromosome-level genome for the pearl oyster Pinctada fucata martensii using PacBio sequencing and Hi-C.</title>
        <authorList>
            <person name="Zheng Z."/>
        </authorList>
    </citation>
    <scope>NUCLEOTIDE SEQUENCE</scope>
    <source>
        <strain evidence="2">ZZ-2019</strain>
        <tissue evidence="2">Adductor muscle</tissue>
    </source>
</reference>
<dbReference type="GO" id="GO:0008757">
    <property type="term" value="F:S-adenosylmethionine-dependent methyltransferase activity"/>
    <property type="evidence" value="ECO:0007669"/>
    <property type="project" value="InterPro"/>
</dbReference>
<dbReference type="Gene3D" id="3.40.50.150">
    <property type="entry name" value="Vaccinia Virus protein VP39"/>
    <property type="match status" value="2"/>
</dbReference>
<dbReference type="PANTHER" id="PTHR42912">
    <property type="entry name" value="METHYLTRANSFERASE"/>
    <property type="match status" value="1"/>
</dbReference>
<proteinExistence type="predicted"/>
<dbReference type="SUPFAM" id="SSF53335">
    <property type="entry name" value="S-adenosyl-L-methionine-dependent methyltransferases"/>
    <property type="match status" value="2"/>
</dbReference>
<dbReference type="EMBL" id="VSWD01000012">
    <property type="protein sequence ID" value="KAK3086398.1"/>
    <property type="molecule type" value="Genomic_DNA"/>
</dbReference>
<feature type="domain" description="Methyltransferase type 11" evidence="1">
    <location>
        <begin position="44"/>
        <end position="152"/>
    </location>
</feature>
<dbReference type="AlphaFoldDB" id="A0AA89BKX4"/>
<gene>
    <name evidence="2" type="ORF">FSP39_017873</name>
</gene>
<comment type="caution">
    <text evidence="2">The sequence shown here is derived from an EMBL/GenBank/DDBJ whole genome shotgun (WGS) entry which is preliminary data.</text>
</comment>
<sequence>MSVYADYQKVSEHYDDGRRPAGADVIAGLITVKLGKPLKDLHVLDIGCGTGNYSVALLQHGVGKVTLADANRGMLKKAKEKLELGNHLHTVVDIREAVLPSLPFQDQTYDAIMMNQVLHHLESDPDGNHFPTTQKTFKEFNRVLKPDGVLIMTNTMKHQLYGVWFYSILPTVLDRFSRRVPSNDDIIEILRNSDFDVETPMSYLGHDWFNDYYNLEGPLNESWRMGHSFFSYASEEERRNGIESMKSMKENGSLKCFCEEHDGASSIGTFTFFVLHHLELDPDGEHFPTIQETFSAIHRVLKPGGVLAITNTCKDQFYGVWFCNIMPSVLERLIKRVPSKDDIIDMMHESNFDVETPLSYLRNNWLKDYSNIEGPLLESWRMRDSFFSQAPEEEIRIGIEIVKTMKSNGTLKSFFEEHDRTSSFGTFTFFVALKK</sequence>
<evidence type="ECO:0000313" key="2">
    <source>
        <dbReference type="EMBL" id="KAK3086398.1"/>
    </source>
</evidence>
<dbReference type="InterPro" id="IPR013216">
    <property type="entry name" value="Methyltransf_11"/>
</dbReference>
<dbReference type="Pfam" id="PF08241">
    <property type="entry name" value="Methyltransf_11"/>
    <property type="match status" value="1"/>
</dbReference>
<dbReference type="PANTHER" id="PTHR42912:SF80">
    <property type="entry name" value="METHYLTRANSFERASE DOMAIN-CONTAINING PROTEIN"/>
    <property type="match status" value="1"/>
</dbReference>
<dbReference type="InterPro" id="IPR029063">
    <property type="entry name" value="SAM-dependent_MTases_sf"/>
</dbReference>
<name>A0AA89BKX4_PINIB</name>
<dbReference type="Proteomes" id="UP001186944">
    <property type="component" value="Unassembled WGS sequence"/>
</dbReference>
<evidence type="ECO:0000313" key="3">
    <source>
        <dbReference type="Proteomes" id="UP001186944"/>
    </source>
</evidence>
<evidence type="ECO:0000259" key="1">
    <source>
        <dbReference type="Pfam" id="PF08241"/>
    </source>
</evidence>
<keyword evidence="3" id="KW-1185">Reference proteome</keyword>
<protein>
    <recommendedName>
        <fullName evidence="1">Methyltransferase type 11 domain-containing protein</fullName>
    </recommendedName>
</protein>
<organism evidence="2 3">
    <name type="scientific">Pinctada imbricata</name>
    <name type="common">Atlantic pearl-oyster</name>
    <name type="synonym">Pinctada martensii</name>
    <dbReference type="NCBI Taxonomy" id="66713"/>
    <lineage>
        <taxon>Eukaryota</taxon>
        <taxon>Metazoa</taxon>
        <taxon>Spiralia</taxon>
        <taxon>Lophotrochozoa</taxon>
        <taxon>Mollusca</taxon>
        <taxon>Bivalvia</taxon>
        <taxon>Autobranchia</taxon>
        <taxon>Pteriomorphia</taxon>
        <taxon>Pterioida</taxon>
        <taxon>Pterioidea</taxon>
        <taxon>Pteriidae</taxon>
        <taxon>Pinctada</taxon>
    </lineage>
</organism>